<name>A0A4R4ZXR3_9ACTN</name>
<dbReference type="OrthoDB" id="4534407at2"/>
<dbReference type="InterPro" id="IPR025736">
    <property type="entry name" value="PucR_C-HTH_dom"/>
</dbReference>
<organism evidence="2 3">
    <name type="scientific">Actinomadura darangshiensis</name>
    <dbReference type="NCBI Taxonomy" id="705336"/>
    <lineage>
        <taxon>Bacteria</taxon>
        <taxon>Bacillati</taxon>
        <taxon>Actinomycetota</taxon>
        <taxon>Actinomycetes</taxon>
        <taxon>Streptosporangiales</taxon>
        <taxon>Thermomonosporaceae</taxon>
        <taxon>Actinomadura</taxon>
    </lineage>
</organism>
<dbReference type="PANTHER" id="PTHR33744">
    <property type="entry name" value="CARBOHYDRATE DIACID REGULATOR"/>
    <property type="match status" value="1"/>
</dbReference>
<keyword evidence="3" id="KW-1185">Reference proteome</keyword>
<proteinExistence type="predicted"/>
<dbReference type="Pfam" id="PF13556">
    <property type="entry name" value="HTH_30"/>
    <property type="match status" value="1"/>
</dbReference>
<feature type="domain" description="PucR C-terminal helix-turn-helix" evidence="1">
    <location>
        <begin position="306"/>
        <end position="363"/>
    </location>
</feature>
<dbReference type="InterPro" id="IPR009057">
    <property type="entry name" value="Homeodomain-like_sf"/>
</dbReference>
<reference evidence="2 3" key="1">
    <citation type="submission" date="2019-03" db="EMBL/GenBank/DDBJ databases">
        <title>Draft genome sequences of novel Actinobacteria.</title>
        <authorList>
            <person name="Sahin N."/>
            <person name="Ay H."/>
            <person name="Saygin H."/>
        </authorList>
    </citation>
    <scope>NUCLEOTIDE SEQUENCE [LARGE SCALE GENOMIC DNA]</scope>
    <source>
        <strain evidence="2 3">DSM 45941</strain>
    </source>
</reference>
<evidence type="ECO:0000313" key="2">
    <source>
        <dbReference type="EMBL" id="TDD63785.1"/>
    </source>
</evidence>
<dbReference type="SUPFAM" id="SSF46689">
    <property type="entry name" value="Homeodomain-like"/>
    <property type="match status" value="1"/>
</dbReference>
<dbReference type="EMBL" id="SMKY01000390">
    <property type="protein sequence ID" value="TDD63785.1"/>
    <property type="molecule type" value="Genomic_DNA"/>
</dbReference>
<dbReference type="PANTHER" id="PTHR33744:SF17">
    <property type="entry name" value="CONSERVED PROTEIN"/>
    <property type="match status" value="1"/>
</dbReference>
<sequence length="369" mass="41271">MHNKERAMAPDLQEIVEQAADLLRAPATLEDRDFHLVAYAAHGDTIDPVRMDSILHRRATEAVRARFERHGIARATGPVRIPADTAQGQLARLCLPARWNNVTYGYLWLLDDRKQITDTQASKAMPLCERAGLLMARQARERDDLGYKVADLLSTHPDVRTQAADDLTDAKAADPPLTVAVLRTPSPEPLNPWLLPHSVLTTVWQRDHVLLIPQANTTNTLTRARRLLEERNAPVQAGVYTPCPTLDDVHEGWLRARVAARTAPPGETRDWTTLGALRLLRTAGDEALAQTTQTPGTQRLLQNKDLTETARTYLDLAGNVQRTAKTLNIHRQTLYHRLRRIEDLTSLALTNGQDRLTLHLALTLTPHLT</sequence>
<evidence type="ECO:0000259" key="1">
    <source>
        <dbReference type="Pfam" id="PF13556"/>
    </source>
</evidence>
<gene>
    <name evidence="2" type="ORF">E1293_42455</name>
</gene>
<dbReference type="Proteomes" id="UP000295578">
    <property type="component" value="Unassembled WGS sequence"/>
</dbReference>
<comment type="caution">
    <text evidence="2">The sequence shown here is derived from an EMBL/GenBank/DDBJ whole genome shotgun (WGS) entry which is preliminary data.</text>
</comment>
<accession>A0A4R4ZXR3</accession>
<dbReference type="Gene3D" id="1.10.10.2840">
    <property type="entry name" value="PucR C-terminal helix-turn-helix domain"/>
    <property type="match status" value="1"/>
</dbReference>
<evidence type="ECO:0000313" key="3">
    <source>
        <dbReference type="Proteomes" id="UP000295578"/>
    </source>
</evidence>
<dbReference type="AlphaFoldDB" id="A0A4R4ZXR3"/>
<protein>
    <submittedName>
        <fullName evidence="2">PucR family transcriptional regulator</fullName>
    </submittedName>
</protein>
<dbReference type="InterPro" id="IPR051448">
    <property type="entry name" value="CdaR-like_regulators"/>
</dbReference>
<dbReference type="InterPro" id="IPR042070">
    <property type="entry name" value="PucR_C-HTH_sf"/>
</dbReference>